<gene>
    <name evidence="3" type="ORF">AOQ84DRAFT_360834</name>
</gene>
<dbReference type="Proteomes" id="UP000250140">
    <property type="component" value="Unassembled WGS sequence"/>
</dbReference>
<evidence type="ECO:0000313" key="4">
    <source>
        <dbReference type="Proteomes" id="UP000250140"/>
    </source>
</evidence>
<sequence length="641" mass="72386">MAEASSASSSESLSTIFADCLMSYQKLLLALNIDDCRIVQLEQVDVARIHDELGRTKIWGDQTKATLPPRARGSLDDTLRNNPDIQGTVRGILNRLRWCLDQAIPIAERKYGDSTGSDHDSIASMSVDSDSGAEDEADCERPRISKIAWLMQQAFEQIKSLFHLSSLLRRPSFTGKYIRSTDKKAKVDPEKQESDLTFCLNQFDREHVFEKVRQWNCITKSAENIPYEDEEPAPPDEMKCRTDIDIECSEDLTVLCQRIAGANTRRREQLQYWTHHPDNLSALDSASTLLTTGIPTKEIPVPGQKRGDGSHSQVSATKPSNQKNSKQNDEAKSSLSKQSFSTVAKSAIFETKTNSGRPRTVYAQSTAVKGGQNRVPNTPITAKSRLYFHCPYCGMELISRQMEDRQAWKRHVFRDLRPYICTFLECQTPEKLYVTRHDWIYHEMQMHRRQFVCGDCDEKHPTRDLMETHLKAHHGELFSESQLPIVLDMCDRPADDSEQSLCVLCGEEMSLSKLQVHLATHMEDIALFVLPSNVDDEEADGGSKMSNQAAKLKSEPKNDDDETSSLDSVRFSNSGSELDHEQTPADFQQLLTTTQLEVNSKIALWEKQDSSGEDNHIMATRRLLKTSNDSDVVNTIAFSPD</sequence>
<dbReference type="Pfam" id="PF26082">
    <property type="entry name" value="zf-C2H2_AcuF"/>
    <property type="match status" value="1"/>
</dbReference>
<dbReference type="InterPro" id="IPR058925">
    <property type="entry name" value="zf-C2H2_AcuF"/>
</dbReference>
<dbReference type="PANTHER" id="PTHR35391:SF7">
    <property type="entry name" value="C2H2-TYPE DOMAIN-CONTAINING PROTEIN"/>
    <property type="match status" value="1"/>
</dbReference>
<feature type="region of interest" description="Disordered" evidence="1">
    <location>
        <begin position="536"/>
        <end position="583"/>
    </location>
</feature>
<protein>
    <recommendedName>
        <fullName evidence="2">C2H2-type domain-containing protein</fullName>
    </recommendedName>
</protein>
<evidence type="ECO:0000256" key="1">
    <source>
        <dbReference type="SAM" id="MobiDB-lite"/>
    </source>
</evidence>
<feature type="region of interest" description="Disordered" evidence="1">
    <location>
        <begin position="295"/>
        <end position="338"/>
    </location>
</feature>
<feature type="region of interest" description="Disordered" evidence="1">
    <location>
        <begin position="110"/>
        <end position="137"/>
    </location>
</feature>
<accession>A0A8E2F857</accession>
<dbReference type="InterPro" id="IPR013087">
    <property type="entry name" value="Znf_C2H2_type"/>
</dbReference>
<dbReference type="EMBL" id="KV748905">
    <property type="protein sequence ID" value="OCL12216.1"/>
    <property type="molecule type" value="Genomic_DNA"/>
</dbReference>
<feature type="compositionally biased region" description="Basic and acidic residues" evidence="1">
    <location>
        <begin position="110"/>
        <end position="121"/>
    </location>
</feature>
<feature type="compositionally biased region" description="Polar residues" evidence="1">
    <location>
        <begin position="310"/>
        <end position="325"/>
    </location>
</feature>
<reference evidence="3 4" key="1">
    <citation type="journal article" date="2016" name="Nat. Commun.">
        <title>Ectomycorrhizal ecology is imprinted in the genome of the dominant symbiotic fungus Cenococcum geophilum.</title>
        <authorList>
            <consortium name="DOE Joint Genome Institute"/>
            <person name="Peter M."/>
            <person name="Kohler A."/>
            <person name="Ohm R.A."/>
            <person name="Kuo A."/>
            <person name="Krutzmann J."/>
            <person name="Morin E."/>
            <person name="Arend M."/>
            <person name="Barry K.W."/>
            <person name="Binder M."/>
            <person name="Choi C."/>
            <person name="Clum A."/>
            <person name="Copeland A."/>
            <person name="Grisel N."/>
            <person name="Haridas S."/>
            <person name="Kipfer T."/>
            <person name="LaButti K."/>
            <person name="Lindquist E."/>
            <person name="Lipzen A."/>
            <person name="Maire R."/>
            <person name="Meier B."/>
            <person name="Mihaltcheva S."/>
            <person name="Molinier V."/>
            <person name="Murat C."/>
            <person name="Poggeler S."/>
            <person name="Quandt C.A."/>
            <person name="Sperisen C."/>
            <person name="Tritt A."/>
            <person name="Tisserant E."/>
            <person name="Crous P.W."/>
            <person name="Henrissat B."/>
            <person name="Nehls U."/>
            <person name="Egli S."/>
            <person name="Spatafora J.W."/>
            <person name="Grigoriev I.V."/>
            <person name="Martin F.M."/>
        </authorList>
    </citation>
    <scope>NUCLEOTIDE SEQUENCE [LARGE SCALE GENOMIC DNA]</scope>
    <source>
        <strain evidence="3 4">CBS 207.34</strain>
    </source>
</reference>
<feature type="compositionally biased region" description="Polar residues" evidence="1">
    <location>
        <begin position="565"/>
        <end position="576"/>
    </location>
</feature>
<dbReference type="PANTHER" id="PTHR35391">
    <property type="entry name" value="C2H2-TYPE DOMAIN-CONTAINING PROTEIN-RELATED"/>
    <property type="match status" value="1"/>
</dbReference>
<dbReference type="SMART" id="SM00355">
    <property type="entry name" value="ZnF_C2H2"/>
    <property type="match status" value="3"/>
</dbReference>
<feature type="domain" description="C2H2-type" evidence="2">
    <location>
        <begin position="500"/>
        <end position="521"/>
    </location>
</feature>
<name>A0A8E2F857_9PEZI</name>
<dbReference type="OrthoDB" id="3945467at2759"/>
<organism evidence="3 4">
    <name type="scientific">Glonium stellatum</name>
    <dbReference type="NCBI Taxonomy" id="574774"/>
    <lineage>
        <taxon>Eukaryota</taxon>
        <taxon>Fungi</taxon>
        <taxon>Dikarya</taxon>
        <taxon>Ascomycota</taxon>
        <taxon>Pezizomycotina</taxon>
        <taxon>Dothideomycetes</taxon>
        <taxon>Pleosporomycetidae</taxon>
        <taxon>Gloniales</taxon>
        <taxon>Gloniaceae</taxon>
        <taxon>Glonium</taxon>
    </lineage>
</organism>
<proteinExistence type="predicted"/>
<evidence type="ECO:0000259" key="2">
    <source>
        <dbReference type="SMART" id="SM00355"/>
    </source>
</evidence>
<dbReference type="AlphaFoldDB" id="A0A8E2F857"/>
<keyword evidence="4" id="KW-1185">Reference proteome</keyword>
<feature type="non-terminal residue" evidence="3">
    <location>
        <position position="1"/>
    </location>
</feature>
<feature type="domain" description="C2H2-type" evidence="2">
    <location>
        <begin position="451"/>
        <end position="473"/>
    </location>
</feature>
<feature type="domain" description="C2H2-type" evidence="2">
    <location>
        <begin position="419"/>
        <end position="447"/>
    </location>
</feature>
<evidence type="ECO:0000313" key="3">
    <source>
        <dbReference type="EMBL" id="OCL12216.1"/>
    </source>
</evidence>